<dbReference type="CDD" id="cd02650">
    <property type="entry name" value="nuc_hydro_CaPnhB"/>
    <property type="match status" value="1"/>
</dbReference>
<evidence type="ECO:0000256" key="2">
    <source>
        <dbReference type="ARBA" id="ARBA00023295"/>
    </source>
</evidence>
<dbReference type="PANTHER" id="PTHR12304:SF4">
    <property type="entry name" value="URIDINE NUCLEOSIDASE"/>
    <property type="match status" value="1"/>
</dbReference>
<accession>A0A418SFW6</accession>
<dbReference type="Pfam" id="PF01156">
    <property type="entry name" value="IU_nuc_hydro"/>
    <property type="match status" value="1"/>
</dbReference>
<keyword evidence="1 4" id="KW-0378">Hydrolase</keyword>
<organism evidence="4 5">
    <name type="scientific">Pseudooceanicola algae</name>
    <dbReference type="NCBI Taxonomy" id="1537215"/>
    <lineage>
        <taxon>Bacteria</taxon>
        <taxon>Pseudomonadati</taxon>
        <taxon>Pseudomonadota</taxon>
        <taxon>Alphaproteobacteria</taxon>
        <taxon>Rhodobacterales</taxon>
        <taxon>Paracoccaceae</taxon>
        <taxon>Pseudooceanicola</taxon>
    </lineage>
</organism>
<keyword evidence="5" id="KW-1185">Reference proteome</keyword>
<dbReference type="PANTHER" id="PTHR12304">
    <property type="entry name" value="INOSINE-URIDINE PREFERRING NUCLEOSIDE HYDROLASE"/>
    <property type="match status" value="1"/>
</dbReference>
<dbReference type="GO" id="GO:0006152">
    <property type="term" value="P:purine nucleoside catabolic process"/>
    <property type="evidence" value="ECO:0007669"/>
    <property type="project" value="TreeGrafter"/>
</dbReference>
<keyword evidence="2 4" id="KW-0326">Glycosidase</keyword>
<dbReference type="EMBL" id="CP060436">
    <property type="protein sequence ID" value="QPM91532.1"/>
    <property type="molecule type" value="Genomic_DNA"/>
</dbReference>
<dbReference type="Gene3D" id="3.90.245.10">
    <property type="entry name" value="Ribonucleoside hydrolase-like"/>
    <property type="match status" value="1"/>
</dbReference>
<dbReference type="GO" id="GO:0005829">
    <property type="term" value="C:cytosol"/>
    <property type="evidence" value="ECO:0007669"/>
    <property type="project" value="TreeGrafter"/>
</dbReference>
<dbReference type="EC" id="3.2.-.-" evidence="4"/>
<protein>
    <submittedName>
        <fullName evidence="4">Pyrimidine-specific ribonucleoside hydrolase RihA</fullName>
        <ecNumber evidence="4">3.2.-.-</ecNumber>
    </submittedName>
</protein>
<dbReference type="AlphaFoldDB" id="A0A418SFW6"/>
<sequence length="314" mass="33402">MTRIILDVDTGIDDAMAILYALGHPEITLEAVTCTFGNIDVDSATRNTLQVLEAAGRGDIPVATGARRALTRPYEKRGSRIHGANGIGDVVMPDPQARALDTWGPDLIIDMVRAAPDELILVPVGPMTNVAHALMKAPDIAEKLKGIVLMGGTIWHPGVPGIPSPVADANFFNDPEAARIVFQSGARVTMIGMDVTMKTRLTAAMMADIAKRGGVAAGHVMQAARFYLAAYQAQYPGIDWCALHDPLAVAVAHDPSLVTCEAMQVDVECAGTLTRGQVIPDRRKTGKTVPNALVALEVDSARFEEAFTETLVSV</sequence>
<evidence type="ECO:0000259" key="3">
    <source>
        <dbReference type="Pfam" id="PF01156"/>
    </source>
</evidence>
<reference evidence="4 5" key="1">
    <citation type="submission" date="2020-08" db="EMBL/GenBank/DDBJ databases">
        <title>Genome sequence of Rhodobacteraceae bacterium Lw-13e.</title>
        <authorList>
            <person name="Poehlein A."/>
            <person name="Wolter L."/>
            <person name="Daniel R."/>
            <person name="Brinkhoff T."/>
        </authorList>
    </citation>
    <scope>NUCLEOTIDE SEQUENCE [LARGE SCALE GENOMIC DNA]</scope>
    <source>
        <strain evidence="4 5">Lw-13e</strain>
    </source>
</reference>
<dbReference type="Proteomes" id="UP000283786">
    <property type="component" value="Chromosome"/>
</dbReference>
<evidence type="ECO:0000256" key="1">
    <source>
        <dbReference type="ARBA" id="ARBA00022801"/>
    </source>
</evidence>
<evidence type="ECO:0000313" key="5">
    <source>
        <dbReference type="Proteomes" id="UP000283786"/>
    </source>
</evidence>
<dbReference type="KEGG" id="palw:PSAL_027860"/>
<name>A0A418SFW6_9RHOB</name>
<dbReference type="InterPro" id="IPR023186">
    <property type="entry name" value="IUNH"/>
</dbReference>
<dbReference type="SUPFAM" id="SSF53590">
    <property type="entry name" value="Nucleoside hydrolase"/>
    <property type="match status" value="1"/>
</dbReference>
<proteinExistence type="predicted"/>
<dbReference type="RefSeq" id="WP_196222806.1">
    <property type="nucleotide sequence ID" value="NZ_CP060436.1"/>
</dbReference>
<feature type="domain" description="Inosine/uridine-preferring nucleoside hydrolase" evidence="3">
    <location>
        <begin position="4"/>
        <end position="304"/>
    </location>
</feature>
<dbReference type="InterPro" id="IPR036452">
    <property type="entry name" value="Ribo_hydro-like"/>
</dbReference>
<dbReference type="GO" id="GO:0008477">
    <property type="term" value="F:purine nucleosidase activity"/>
    <property type="evidence" value="ECO:0007669"/>
    <property type="project" value="TreeGrafter"/>
</dbReference>
<evidence type="ECO:0000313" key="4">
    <source>
        <dbReference type="EMBL" id="QPM91532.1"/>
    </source>
</evidence>
<gene>
    <name evidence="4" type="primary">rihA_4</name>
    <name evidence="4" type="ORF">PSAL_027860</name>
</gene>
<dbReference type="InterPro" id="IPR001910">
    <property type="entry name" value="Inosine/uridine_hydrolase_dom"/>
</dbReference>